<evidence type="ECO:0008006" key="3">
    <source>
        <dbReference type="Google" id="ProtNLM"/>
    </source>
</evidence>
<evidence type="ECO:0000313" key="1">
    <source>
        <dbReference type="EMBL" id="OGL47637.1"/>
    </source>
</evidence>
<protein>
    <recommendedName>
        <fullName evidence="3">DUF2281 domain-containing protein</fullName>
    </recommendedName>
</protein>
<dbReference type="Proteomes" id="UP000178797">
    <property type="component" value="Unassembled WGS sequence"/>
</dbReference>
<reference evidence="1 2" key="1">
    <citation type="journal article" date="2016" name="Nat. Commun.">
        <title>Thousands of microbial genomes shed light on interconnected biogeochemical processes in an aquifer system.</title>
        <authorList>
            <person name="Anantharaman K."/>
            <person name="Brown C.T."/>
            <person name="Hug L.A."/>
            <person name="Sharon I."/>
            <person name="Castelle C.J."/>
            <person name="Probst A.J."/>
            <person name="Thomas B.C."/>
            <person name="Singh A."/>
            <person name="Wilkins M.J."/>
            <person name="Karaoz U."/>
            <person name="Brodie E.L."/>
            <person name="Williams K.H."/>
            <person name="Hubbard S.S."/>
            <person name="Banfield J.F."/>
        </authorList>
    </citation>
    <scope>NUCLEOTIDE SEQUENCE [LARGE SCALE GENOMIC DNA]</scope>
</reference>
<sequence length="73" mass="8163">MAGTLIKDNLIAQLDKLPYDLQLRVLDFIKALFPKGVEGKSLLRFEGAIPAGDLELMSKAIDENCEKVNTNEW</sequence>
<proteinExistence type="predicted"/>
<dbReference type="EMBL" id="MGDE01000025">
    <property type="protein sequence ID" value="OGL47637.1"/>
    <property type="molecule type" value="Genomic_DNA"/>
</dbReference>
<comment type="caution">
    <text evidence="1">The sequence shown here is derived from an EMBL/GenBank/DDBJ whole genome shotgun (WGS) entry which is preliminary data.</text>
</comment>
<accession>A0A1F7S3G7</accession>
<organism evidence="1 2">
    <name type="scientific">Candidatus Schekmanbacteria bacterium RBG_16_38_10</name>
    <dbReference type="NCBI Taxonomy" id="1817879"/>
    <lineage>
        <taxon>Bacteria</taxon>
        <taxon>Candidatus Schekmaniibacteriota</taxon>
    </lineage>
</organism>
<gene>
    <name evidence="1" type="ORF">A2W05_07520</name>
</gene>
<evidence type="ECO:0000313" key="2">
    <source>
        <dbReference type="Proteomes" id="UP000178797"/>
    </source>
</evidence>
<name>A0A1F7S3G7_9BACT</name>
<dbReference type="AlphaFoldDB" id="A0A1F7S3G7"/>